<dbReference type="GO" id="GO:0016747">
    <property type="term" value="F:acyltransferase activity, transferring groups other than amino-acyl groups"/>
    <property type="evidence" value="ECO:0007669"/>
    <property type="project" value="InterPro"/>
</dbReference>
<accession>A0A9D1XNB4</accession>
<dbReference type="SUPFAM" id="SSF55729">
    <property type="entry name" value="Acyl-CoA N-acyltransferases (Nat)"/>
    <property type="match status" value="1"/>
</dbReference>
<feature type="domain" description="N-acetyltransferase" evidence="1">
    <location>
        <begin position="108"/>
        <end position="228"/>
    </location>
</feature>
<comment type="caution">
    <text evidence="2">The sequence shown here is derived from an EMBL/GenBank/DDBJ whole genome shotgun (WGS) entry which is preliminary data.</text>
</comment>
<dbReference type="Proteomes" id="UP000886724">
    <property type="component" value="Unassembled WGS sequence"/>
</dbReference>
<gene>
    <name evidence="2" type="ORF">H9980_10420</name>
</gene>
<dbReference type="InterPro" id="IPR053225">
    <property type="entry name" value="Acyl-CoA_N-acyltransferase"/>
</dbReference>
<reference evidence="2" key="1">
    <citation type="journal article" date="2021" name="PeerJ">
        <title>Extensive microbial diversity within the chicken gut microbiome revealed by metagenomics and culture.</title>
        <authorList>
            <person name="Gilroy R."/>
            <person name="Ravi A."/>
            <person name="Getino M."/>
            <person name="Pursley I."/>
            <person name="Horton D.L."/>
            <person name="Alikhan N.F."/>
            <person name="Baker D."/>
            <person name="Gharbi K."/>
            <person name="Hall N."/>
            <person name="Watson M."/>
            <person name="Adriaenssens E.M."/>
            <person name="Foster-Nyarko E."/>
            <person name="Jarju S."/>
            <person name="Secka A."/>
            <person name="Antonio M."/>
            <person name="Oren A."/>
            <person name="Chaudhuri R.R."/>
            <person name="La Ragione R."/>
            <person name="Hildebrand F."/>
            <person name="Pallen M.J."/>
        </authorList>
    </citation>
    <scope>NUCLEOTIDE SEQUENCE</scope>
    <source>
        <strain evidence="2">ChiGjej1B1-14440</strain>
    </source>
</reference>
<dbReference type="EMBL" id="DXET01000228">
    <property type="protein sequence ID" value="HIX82366.1"/>
    <property type="molecule type" value="Genomic_DNA"/>
</dbReference>
<name>A0A9D1XNB4_9FIRM</name>
<dbReference type="PANTHER" id="PTHR20958:SF6">
    <property type="entry name" value="GLYCINE N-ACYLTRANSFERASE-LIKE PROTEIN"/>
    <property type="match status" value="1"/>
</dbReference>
<dbReference type="InterPro" id="IPR016181">
    <property type="entry name" value="Acyl_CoA_acyltransferase"/>
</dbReference>
<proteinExistence type="predicted"/>
<dbReference type="InterPro" id="IPR000182">
    <property type="entry name" value="GNAT_dom"/>
</dbReference>
<evidence type="ECO:0000313" key="3">
    <source>
        <dbReference type="Proteomes" id="UP000886724"/>
    </source>
</evidence>
<evidence type="ECO:0000259" key="1">
    <source>
        <dbReference type="PROSITE" id="PS51186"/>
    </source>
</evidence>
<dbReference type="CDD" id="cd04301">
    <property type="entry name" value="NAT_SF"/>
    <property type="match status" value="1"/>
</dbReference>
<dbReference type="Pfam" id="PF00583">
    <property type="entry name" value="Acetyltransf_1"/>
    <property type="match status" value="1"/>
</dbReference>
<dbReference type="AlphaFoldDB" id="A0A9D1XNB4"/>
<protein>
    <submittedName>
        <fullName evidence="2">GNAT family N-acetyltransferase</fullName>
    </submittedName>
</protein>
<dbReference type="PROSITE" id="PS51186">
    <property type="entry name" value="GNAT"/>
    <property type="match status" value="1"/>
</dbReference>
<dbReference type="PANTHER" id="PTHR20958">
    <property type="entry name" value="GLYCINE N-ACYLTRANSFERASE-LIKE PROTEIN"/>
    <property type="match status" value="1"/>
</dbReference>
<sequence>MDELISKQLKKDYLNNVDFIYVYFHGAKVICCNENLIVMYFNGTYFIKGTNQQIAKYLNQLPNCKSLVIHNSIFDSLIKDKFKLDKVISAYQYSYLKDDILPINNPKVKIKLLDKNYLDFIMANYKAPVTKEYLITRLEANVFIGAFIEDEIVGFAGIHSEGTIGFVEVLEQYRRMKIGTMLETTLIANLLKNKEIVYLQVECNNFGSMKFHEKLGFKKADDIISWYE</sequence>
<dbReference type="Gene3D" id="3.40.630.30">
    <property type="match status" value="1"/>
</dbReference>
<reference evidence="2" key="2">
    <citation type="submission" date="2021-04" db="EMBL/GenBank/DDBJ databases">
        <authorList>
            <person name="Gilroy R."/>
        </authorList>
    </citation>
    <scope>NUCLEOTIDE SEQUENCE</scope>
    <source>
        <strain evidence="2">ChiGjej1B1-14440</strain>
    </source>
</reference>
<organism evidence="2 3">
    <name type="scientific">Candidatus Erysipelatoclostridium merdavium</name>
    <dbReference type="NCBI Taxonomy" id="2838566"/>
    <lineage>
        <taxon>Bacteria</taxon>
        <taxon>Bacillati</taxon>
        <taxon>Bacillota</taxon>
        <taxon>Erysipelotrichia</taxon>
        <taxon>Erysipelotrichales</taxon>
        <taxon>Erysipelotrichales incertae sedis</taxon>
    </lineage>
</organism>
<evidence type="ECO:0000313" key="2">
    <source>
        <dbReference type="EMBL" id="HIX82366.1"/>
    </source>
</evidence>